<dbReference type="InterPro" id="IPR013762">
    <property type="entry name" value="Integrase-like_cat_sf"/>
</dbReference>
<evidence type="ECO:0000256" key="2">
    <source>
        <dbReference type="ARBA" id="ARBA00022908"/>
    </source>
</evidence>
<dbReference type="RefSeq" id="WP_233479886.1">
    <property type="nucleotide sequence ID" value="NZ_CP013970.1"/>
</dbReference>
<evidence type="ECO:0000256" key="1">
    <source>
        <dbReference type="ARBA" id="ARBA00008857"/>
    </source>
</evidence>
<evidence type="ECO:0000313" key="5">
    <source>
        <dbReference type="EMBL" id="AXF77177.1"/>
    </source>
</evidence>
<feature type="domain" description="Tyr recombinase" evidence="4">
    <location>
        <begin position="226"/>
        <end position="418"/>
    </location>
</feature>
<dbReference type="Pfam" id="PF13356">
    <property type="entry name" value="Arm-DNA-bind_3"/>
    <property type="match status" value="1"/>
</dbReference>
<keyword evidence="3" id="KW-0233">DNA recombination</keyword>
<sequence length="466" mass="52890">METIRFTKATILAITPDPIKRLEFADSVVQGLRLRITPTGVKSFCVARYRDNKFIRVTLGKFPDLTVDQAREMATDHLGQLVRTGKNPNDTRREDTHRNISLEDAFYQYVKSRGSRIKKATEKQYLGILTNFSGDWLKKSLASIDRGQVENRHKAITDGAVWFGNKPQRACVASGSKAQADLWARVLRAVYRYAHDHYRNTEGIRLLPDPPTMVLSSKRKWHGITRKTSRIRNNELSRWLASVSSVRDHSTSIRDDFAVAVCDALDVALFTGLRRSEVFGLEWSRVNLSGRYFWIDETKNGDPLELPITDTLYTIFHNRKALRSDNEPYVFPGAKGGVIKEPRRVISLISSATSYNGTESPIEFTCHDARRTYGSVAELVGVGSYILKRLMNHRTLRSADVTQGYLHFSADELQEPAKKIERSILEHAGIVNNKNDMDNNLISAISSLSDDEKRKLIFEILNSQNN</sequence>
<dbReference type="Gene3D" id="3.30.160.390">
    <property type="entry name" value="Integrase, DNA-binding domain"/>
    <property type="match status" value="1"/>
</dbReference>
<dbReference type="PROSITE" id="PS51898">
    <property type="entry name" value="TYR_RECOMBINASE"/>
    <property type="match status" value="1"/>
</dbReference>
<dbReference type="SUPFAM" id="SSF56349">
    <property type="entry name" value="DNA breaking-rejoining enzymes"/>
    <property type="match status" value="1"/>
</dbReference>
<dbReference type="Proteomes" id="UP000264980">
    <property type="component" value="Chromosome"/>
</dbReference>
<dbReference type="InterPro" id="IPR038488">
    <property type="entry name" value="Integrase_DNA-bd_sf"/>
</dbReference>
<evidence type="ECO:0000313" key="6">
    <source>
        <dbReference type="Proteomes" id="UP000264980"/>
    </source>
</evidence>
<dbReference type="Pfam" id="PF00589">
    <property type="entry name" value="Phage_integrase"/>
    <property type="match status" value="1"/>
</dbReference>
<keyword evidence="2" id="KW-0229">DNA integration</keyword>
<dbReference type="GO" id="GO:0006310">
    <property type="term" value="P:DNA recombination"/>
    <property type="evidence" value="ECO:0007669"/>
    <property type="project" value="UniProtKB-KW"/>
</dbReference>
<protein>
    <submittedName>
        <fullName evidence="5">DUF4102 domain-containing protein</fullName>
    </submittedName>
</protein>
<dbReference type="GO" id="GO:0015074">
    <property type="term" value="P:DNA integration"/>
    <property type="evidence" value="ECO:0007669"/>
    <property type="project" value="UniProtKB-KW"/>
</dbReference>
<dbReference type="GO" id="GO:0003677">
    <property type="term" value="F:DNA binding"/>
    <property type="evidence" value="ECO:0007669"/>
    <property type="project" value="InterPro"/>
</dbReference>
<dbReference type="PANTHER" id="PTHR30629">
    <property type="entry name" value="PROPHAGE INTEGRASE"/>
    <property type="match status" value="1"/>
</dbReference>
<dbReference type="InterPro" id="IPR050808">
    <property type="entry name" value="Phage_Integrase"/>
</dbReference>
<dbReference type="Gene3D" id="1.10.443.10">
    <property type="entry name" value="Intergrase catalytic core"/>
    <property type="match status" value="1"/>
</dbReference>
<dbReference type="AlphaFoldDB" id="A0A345CUR0"/>
<dbReference type="InterPro" id="IPR025166">
    <property type="entry name" value="Integrase_DNA_bind_dom"/>
</dbReference>
<reference evidence="6" key="1">
    <citation type="submission" date="2016-01" db="EMBL/GenBank/DDBJ databases">
        <authorList>
            <person name="Shapiro L."/>
        </authorList>
    </citation>
    <scope>NUCLEOTIDE SEQUENCE [LARGE SCALE GENOMIC DNA]</scope>
    <source>
        <strain evidence="6">MDcuke</strain>
    </source>
</reference>
<organism evidence="5 6">
    <name type="scientific">Erwinia tracheiphila</name>
    <dbReference type="NCBI Taxonomy" id="65700"/>
    <lineage>
        <taxon>Bacteria</taxon>
        <taxon>Pseudomonadati</taxon>
        <taxon>Pseudomonadota</taxon>
        <taxon>Gammaproteobacteria</taxon>
        <taxon>Enterobacterales</taxon>
        <taxon>Erwiniaceae</taxon>
        <taxon>Erwinia</taxon>
    </lineage>
</organism>
<name>A0A345CUR0_9GAMM</name>
<evidence type="ECO:0000256" key="3">
    <source>
        <dbReference type="ARBA" id="ARBA00023172"/>
    </source>
</evidence>
<gene>
    <name evidence="5" type="ORF">AV903_15910</name>
</gene>
<proteinExistence type="inferred from homology"/>
<dbReference type="PANTHER" id="PTHR30629:SF2">
    <property type="entry name" value="PROPHAGE INTEGRASE INTS-RELATED"/>
    <property type="match status" value="1"/>
</dbReference>
<evidence type="ECO:0000259" key="4">
    <source>
        <dbReference type="PROSITE" id="PS51898"/>
    </source>
</evidence>
<dbReference type="InterPro" id="IPR011010">
    <property type="entry name" value="DNA_brk_join_enz"/>
</dbReference>
<dbReference type="EMBL" id="CP013970">
    <property type="protein sequence ID" value="AXF77177.1"/>
    <property type="molecule type" value="Genomic_DNA"/>
</dbReference>
<comment type="similarity">
    <text evidence="1">Belongs to the 'phage' integrase family.</text>
</comment>
<accession>A0A345CUR0</accession>
<dbReference type="InterPro" id="IPR002104">
    <property type="entry name" value="Integrase_catalytic"/>
</dbReference>